<evidence type="ECO:0000256" key="1">
    <source>
        <dbReference type="ARBA" id="ARBA00008898"/>
    </source>
</evidence>
<dbReference type="GO" id="GO:0010181">
    <property type="term" value="F:FMN binding"/>
    <property type="evidence" value="ECO:0007669"/>
    <property type="project" value="InterPro"/>
</dbReference>
<dbReference type="InterPro" id="IPR050268">
    <property type="entry name" value="NADH-dep_flavin_reductase"/>
</dbReference>
<sequence length="156" mass="17635">MPVDESRFRQLMGHFASGVTVVTTEYKGRLFGLTVSSFCSLSLRPPLVLICIDKNVRAHDAIAAAERYAVNILEKHQEYLSRRFATPEIDKFMGIAWHFGQLGLPILDDTLAAFECRLTDTFPGGDHSIFVGEVQNAEIREGSPLIYYRRGYHELK</sequence>
<dbReference type="Gene3D" id="2.30.110.10">
    <property type="entry name" value="Electron Transport, Fmn-binding Protein, Chain A"/>
    <property type="match status" value="1"/>
</dbReference>
<protein>
    <submittedName>
        <fullName evidence="4">Flavin reductase domain protein FMN-binding</fullName>
    </submittedName>
</protein>
<dbReference type="GO" id="GO:0042602">
    <property type="term" value="F:riboflavin reductase (NADPH) activity"/>
    <property type="evidence" value="ECO:0007669"/>
    <property type="project" value="TreeGrafter"/>
</dbReference>
<dbReference type="PANTHER" id="PTHR30466:SF11">
    <property type="entry name" value="FLAVIN-DEPENDENT MONOOXYGENASE, REDUCTASE SUBUNIT HSAB"/>
    <property type="match status" value="1"/>
</dbReference>
<dbReference type="SUPFAM" id="SSF50475">
    <property type="entry name" value="FMN-binding split barrel"/>
    <property type="match status" value="1"/>
</dbReference>
<keyword evidence="5" id="KW-1185">Reference proteome</keyword>
<dbReference type="KEGG" id="rca:Rcas_4187"/>
<dbReference type="RefSeq" id="WP_012122638.1">
    <property type="nucleotide sequence ID" value="NC_009767.1"/>
</dbReference>
<evidence type="ECO:0000259" key="3">
    <source>
        <dbReference type="SMART" id="SM00903"/>
    </source>
</evidence>
<evidence type="ECO:0000313" key="4">
    <source>
        <dbReference type="EMBL" id="ABU60217.1"/>
    </source>
</evidence>
<dbReference type="OrthoDB" id="9792858at2"/>
<dbReference type="HOGENOM" id="CLU_059021_1_0_0"/>
<name>A7NRM1_ROSCS</name>
<keyword evidence="2" id="KW-0560">Oxidoreductase</keyword>
<accession>A7NRM1</accession>
<evidence type="ECO:0000313" key="5">
    <source>
        <dbReference type="Proteomes" id="UP000000263"/>
    </source>
</evidence>
<dbReference type="EMBL" id="CP000804">
    <property type="protein sequence ID" value="ABU60217.1"/>
    <property type="molecule type" value="Genomic_DNA"/>
</dbReference>
<dbReference type="InterPro" id="IPR002563">
    <property type="entry name" value="Flavin_Rdtase-like_dom"/>
</dbReference>
<dbReference type="Proteomes" id="UP000000263">
    <property type="component" value="Chromosome"/>
</dbReference>
<dbReference type="PANTHER" id="PTHR30466">
    <property type="entry name" value="FLAVIN REDUCTASE"/>
    <property type="match status" value="1"/>
</dbReference>
<reference evidence="4 5" key="1">
    <citation type="submission" date="2007-08" db="EMBL/GenBank/DDBJ databases">
        <title>Complete sequence of Roseiflexus castenholzii DSM 13941.</title>
        <authorList>
            <consortium name="US DOE Joint Genome Institute"/>
            <person name="Copeland A."/>
            <person name="Lucas S."/>
            <person name="Lapidus A."/>
            <person name="Barry K."/>
            <person name="Glavina del Rio T."/>
            <person name="Dalin E."/>
            <person name="Tice H."/>
            <person name="Pitluck S."/>
            <person name="Thompson L.S."/>
            <person name="Brettin T."/>
            <person name="Bruce D."/>
            <person name="Detter J.C."/>
            <person name="Han C."/>
            <person name="Tapia R."/>
            <person name="Schmutz J."/>
            <person name="Larimer F."/>
            <person name="Land M."/>
            <person name="Hauser L."/>
            <person name="Kyrpides N."/>
            <person name="Mikhailova N."/>
            <person name="Bryant D.A."/>
            <person name="Hanada S."/>
            <person name="Tsukatani Y."/>
            <person name="Richardson P."/>
        </authorList>
    </citation>
    <scope>NUCLEOTIDE SEQUENCE [LARGE SCALE GENOMIC DNA]</scope>
    <source>
        <strain evidence="5">DSM 13941 / HLO8</strain>
    </source>
</reference>
<dbReference type="Pfam" id="PF01613">
    <property type="entry name" value="Flavin_Reduct"/>
    <property type="match status" value="1"/>
</dbReference>
<dbReference type="AlphaFoldDB" id="A7NRM1"/>
<organism evidence="4 5">
    <name type="scientific">Roseiflexus castenholzii (strain DSM 13941 / HLO8)</name>
    <dbReference type="NCBI Taxonomy" id="383372"/>
    <lineage>
        <taxon>Bacteria</taxon>
        <taxon>Bacillati</taxon>
        <taxon>Chloroflexota</taxon>
        <taxon>Chloroflexia</taxon>
        <taxon>Chloroflexales</taxon>
        <taxon>Roseiflexineae</taxon>
        <taxon>Roseiflexaceae</taxon>
        <taxon>Roseiflexus</taxon>
    </lineage>
</organism>
<evidence type="ECO:0000256" key="2">
    <source>
        <dbReference type="ARBA" id="ARBA00023002"/>
    </source>
</evidence>
<dbReference type="eggNOG" id="COG1853">
    <property type="taxonomic scope" value="Bacteria"/>
</dbReference>
<dbReference type="SMART" id="SM00903">
    <property type="entry name" value="Flavin_Reduct"/>
    <property type="match status" value="1"/>
</dbReference>
<gene>
    <name evidence="4" type="ordered locus">Rcas_4187</name>
</gene>
<feature type="domain" description="Flavin reductase like" evidence="3">
    <location>
        <begin position="12"/>
        <end position="154"/>
    </location>
</feature>
<proteinExistence type="inferred from homology"/>
<comment type="similarity">
    <text evidence="1">Belongs to the non-flavoprotein flavin reductase family.</text>
</comment>
<dbReference type="STRING" id="383372.Rcas_4187"/>
<dbReference type="InterPro" id="IPR012349">
    <property type="entry name" value="Split_barrel_FMN-bd"/>
</dbReference>